<evidence type="ECO:0000313" key="1">
    <source>
        <dbReference type="EMBL" id="AXH60302.1"/>
    </source>
</evidence>
<name>A0AAD0PX16_PSEAV</name>
<dbReference type="Proteomes" id="UP000006426">
    <property type="component" value="Plasmid pmppla107"/>
</dbReference>
<protein>
    <submittedName>
        <fullName evidence="1">Uncharacterized protein</fullName>
    </submittedName>
</protein>
<geneLocation type="plasmid" evidence="2">
    <name>pmppla107</name>
</geneLocation>
<keyword evidence="1" id="KW-0614">Plasmid</keyword>
<evidence type="ECO:0000313" key="2">
    <source>
        <dbReference type="Proteomes" id="UP000006426"/>
    </source>
</evidence>
<dbReference type="GeneID" id="39474107"/>
<proteinExistence type="predicted"/>
<dbReference type="AlphaFoldDB" id="A0AAD0PX16"/>
<dbReference type="RefSeq" id="WP_005742558.1">
    <property type="nucleotide sequence ID" value="NZ_CP031226.1"/>
</dbReference>
<accession>A0AAD0PX16</accession>
<dbReference type="EMBL" id="CP031226">
    <property type="protein sequence ID" value="AXH60302.1"/>
    <property type="molecule type" value="Genomic_DNA"/>
</dbReference>
<sequence>MPAHATFIKKCMALSNQVGEDLDCTTWHLEFSELFMERLLSTTRPETLLRQILNADDHDFATKEACYHALHVEDSGQAIASIAIATGNARRLFNQYMQMIDSHILAGLHAEDFGHEATVRALKRLRSAEKSHGAFHLSPQYQFFASYALEIALDDSLSLDGLLSTMSVTQIHACAPALKGLGITLFSDERLAGYGQYPYYYLQHCSIQELRPTFDLLVRLHGGVMAQKMMFEAQANAKTKAVFLTADEIALGFGKDQPVLAVKQCIACKDDIYADNLAWMMTALRQEGRLDELDVLSKSESKYLLDLDLLQLTDLSVLPRLTAFHSEQRLGADLGL</sequence>
<gene>
    <name evidence="1" type="ORF">PLA107_034540</name>
</gene>
<organism evidence="1 2">
    <name type="scientific">Pseudomonas amygdali pv. lachrymans str. M301315</name>
    <dbReference type="NCBI Taxonomy" id="629260"/>
    <lineage>
        <taxon>Bacteria</taxon>
        <taxon>Pseudomonadati</taxon>
        <taxon>Pseudomonadota</taxon>
        <taxon>Gammaproteobacteria</taxon>
        <taxon>Pseudomonadales</taxon>
        <taxon>Pseudomonadaceae</taxon>
        <taxon>Pseudomonas</taxon>
        <taxon>Pseudomonas amygdali</taxon>
    </lineage>
</organism>
<reference evidence="1 2" key="1">
    <citation type="journal article" date="2011" name="PLoS Pathog.">
        <title>Dynamic evolution of pathogenicity revealed by sequencing and comparative genomics of 19 Pseudomonas syringae isolates.</title>
        <authorList>
            <person name="Baltrus D.A."/>
            <person name="Nishimura M.T."/>
            <person name="Romanchuk A."/>
            <person name="Chang J.H."/>
            <person name="Mukhtar M.S."/>
            <person name="Cherkis K."/>
            <person name="Roach J."/>
            <person name="Grant S.R."/>
            <person name="Jones C.D."/>
            <person name="Dangl J.L."/>
        </authorList>
    </citation>
    <scope>NUCLEOTIDE SEQUENCE [LARGE SCALE GENOMIC DNA]</scope>
    <source>
        <strain evidence="1 2">M301315</strain>
    </source>
</reference>